<keyword evidence="1" id="KW-1133">Transmembrane helix</keyword>
<evidence type="ECO:0000256" key="1">
    <source>
        <dbReference type="SAM" id="Phobius"/>
    </source>
</evidence>
<feature type="transmembrane region" description="Helical" evidence="1">
    <location>
        <begin position="547"/>
        <end position="565"/>
    </location>
</feature>
<feature type="chain" id="PRO_5013359616" description="Alkaline phosphatase-like protein" evidence="2">
    <location>
        <begin position="23"/>
        <end position="719"/>
    </location>
</feature>
<dbReference type="AlphaFoldDB" id="A0A1M6JT94"/>
<dbReference type="STRING" id="1121301.SAMN02745912_00137"/>
<feature type="transmembrane region" description="Helical" evidence="1">
    <location>
        <begin position="456"/>
        <end position="474"/>
    </location>
</feature>
<evidence type="ECO:0000313" key="3">
    <source>
        <dbReference type="EMBL" id="SHJ49820.1"/>
    </source>
</evidence>
<name>A0A1M6JT94_PARC5</name>
<sequence>MKKVTKILIIIMSFFALSPFNAYSETSQKKFIVFLVNRISLEDIENMTFTKGLAEEYSIGLMNTKAYSSNNDYSSTLTIGCGTRAQANYYTSRAVDLTEENFSIYQRRTGYDNNGKEIANLDIARLKNLNEDNNFNPFIGALGNNLSLKDIKISVLGNSDTDERQARFGVLMGMDEYGLVDYGLIGEDINVKELDYPYGLKTNYELIFRSLEEHIEKSDLIILELGDLYRLDRYKINIGSDMYEKHKSRILEDIDSFVEKVYRLVDKDNTRILFLSAFPSSDASLAGKKLTPIILAGNGIKEGVLSSDTTRRKGIIGNVDIAPYIAVYFNSYSNIYTGKPLYILEQEDKASYIDKLYNNTAFVYKNRLKVLFSFAIFEIIVSFLVFIVIQIYGKYKIRAFRVFEYFLLSNMAIPVALLVLPLMQVANTYEAFIKIIILTIFITFISIYIRRKPLDSLIFLSGLTCLSLAIDISLGAKLTKMSFLGYDPIIGARYYGIGNEFMGILVGATLVFTMALLDRYKINKNFSIIIFVIIAFVIGFPKLGANVGGAITAVFAFMFVILRLYNSKLRVMHYVYILVSICGFILLTALVDLYFLESNSHLANAIKQINNDGVNVIYSIIERKILMNLKVFSVTIWSKVLISSLIFLSILFYRPFGIAKKIFNRYKNLSIGLLGILISCIVSFLVNDSGVVASATSIIFLAMSLMYLIFNEIVNIERY</sequence>
<feature type="transmembrane region" description="Helical" evidence="1">
    <location>
        <begin position="692"/>
        <end position="710"/>
    </location>
</feature>
<accession>A0A1M6JT94</accession>
<feature type="transmembrane region" description="Helical" evidence="1">
    <location>
        <begin position="668"/>
        <end position="686"/>
    </location>
</feature>
<protein>
    <recommendedName>
        <fullName evidence="5">Alkaline phosphatase-like protein</fullName>
    </recommendedName>
</protein>
<dbReference type="OrthoDB" id="3199331at2"/>
<gene>
    <name evidence="3" type="ORF">SAMN02745912_00137</name>
</gene>
<evidence type="ECO:0008006" key="5">
    <source>
        <dbReference type="Google" id="ProtNLM"/>
    </source>
</evidence>
<feature type="transmembrane region" description="Helical" evidence="1">
    <location>
        <begin position="431"/>
        <end position="449"/>
    </location>
</feature>
<dbReference type="EMBL" id="FRAG01000001">
    <property type="protein sequence ID" value="SHJ49820.1"/>
    <property type="molecule type" value="Genomic_DNA"/>
</dbReference>
<evidence type="ECO:0000313" key="4">
    <source>
        <dbReference type="Proteomes" id="UP000184465"/>
    </source>
</evidence>
<keyword evidence="1" id="KW-0812">Transmembrane</keyword>
<organism evidence="3 4">
    <name type="scientific">Paramaledivibacter caminithermalis (strain DSM 15212 / CIP 107654 / DViRD3)</name>
    <name type="common">Clostridium caminithermale</name>
    <dbReference type="NCBI Taxonomy" id="1121301"/>
    <lineage>
        <taxon>Bacteria</taxon>
        <taxon>Bacillati</taxon>
        <taxon>Bacillota</taxon>
        <taxon>Clostridia</taxon>
        <taxon>Peptostreptococcales</taxon>
        <taxon>Caminicellaceae</taxon>
        <taxon>Paramaledivibacter</taxon>
    </lineage>
</organism>
<keyword evidence="1" id="KW-0472">Membrane</keyword>
<feature type="transmembrane region" description="Helical" evidence="1">
    <location>
        <begin position="524"/>
        <end position="541"/>
    </location>
</feature>
<evidence type="ECO:0000256" key="2">
    <source>
        <dbReference type="SAM" id="SignalP"/>
    </source>
</evidence>
<feature type="transmembrane region" description="Helical" evidence="1">
    <location>
        <begin position="574"/>
        <end position="596"/>
    </location>
</feature>
<feature type="signal peptide" evidence="2">
    <location>
        <begin position="1"/>
        <end position="22"/>
    </location>
</feature>
<feature type="transmembrane region" description="Helical" evidence="1">
    <location>
        <begin position="405"/>
        <end position="425"/>
    </location>
</feature>
<feature type="transmembrane region" description="Helical" evidence="1">
    <location>
        <begin position="636"/>
        <end position="656"/>
    </location>
</feature>
<proteinExistence type="predicted"/>
<feature type="transmembrane region" description="Helical" evidence="1">
    <location>
        <begin position="494"/>
        <end position="517"/>
    </location>
</feature>
<dbReference type="Proteomes" id="UP000184465">
    <property type="component" value="Unassembled WGS sequence"/>
</dbReference>
<keyword evidence="4" id="KW-1185">Reference proteome</keyword>
<keyword evidence="2" id="KW-0732">Signal</keyword>
<dbReference type="RefSeq" id="WP_084111546.1">
    <property type="nucleotide sequence ID" value="NZ_FRAG01000001.1"/>
</dbReference>
<reference evidence="3 4" key="1">
    <citation type="submission" date="2016-11" db="EMBL/GenBank/DDBJ databases">
        <authorList>
            <person name="Jaros S."/>
            <person name="Januszkiewicz K."/>
            <person name="Wedrychowicz H."/>
        </authorList>
    </citation>
    <scope>NUCLEOTIDE SEQUENCE [LARGE SCALE GENOMIC DNA]</scope>
    <source>
        <strain evidence="3 4">DSM 15212</strain>
    </source>
</reference>
<feature type="transmembrane region" description="Helical" evidence="1">
    <location>
        <begin position="370"/>
        <end position="393"/>
    </location>
</feature>